<accession>A0AA42BFC6</accession>
<reference evidence="1" key="1">
    <citation type="submission" date="2022-06" db="EMBL/GenBank/DDBJ databases">
        <title>Detection of beta-lactamases in bacteria of animal origin.</title>
        <authorList>
            <person name="Mlynarcik P."/>
            <person name="Zdarska V."/>
            <person name="Chudobova H."/>
            <person name="Prochazkova P."/>
            <person name="Hricova K."/>
            <person name="Mezerova K."/>
            <person name="Bardon J."/>
            <person name="Dolejska M."/>
            <person name="Sukkar I."/>
            <person name="Kolar M."/>
        </authorList>
    </citation>
    <scope>NUCLEOTIDE SEQUENCE</scope>
    <source>
        <strain evidence="1">S 300-3</strain>
    </source>
</reference>
<organism evidence="1 2">
    <name type="scientific">Stutzerimonas nitrititolerans</name>
    <dbReference type="NCBI Taxonomy" id="2482751"/>
    <lineage>
        <taxon>Bacteria</taxon>
        <taxon>Pseudomonadati</taxon>
        <taxon>Pseudomonadota</taxon>
        <taxon>Gammaproteobacteria</taxon>
        <taxon>Pseudomonadales</taxon>
        <taxon>Pseudomonadaceae</taxon>
        <taxon>Stutzerimonas</taxon>
    </lineage>
</organism>
<evidence type="ECO:0000313" key="2">
    <source>
        <dbReference type="Proteomes" id="UP001165292"/>
    </source>
</evidence>
<dbReference type="Proteomes" id="UP001165292">
    <property type="component" value="Unassembled WGS sequence"/>
</dbReference>
<dbReference type="EMBL" id="JAMYBS010000020">
    <property type="protein sequence ID" value="MCO7546129.1"/>
    <property type="molecule type" value="Genomic_DNA"/>
</dbReference>
<comment type="caution">
    <text evidence="1">The sequence shown here is derived from an EMBL/GenBank/DDBJ whole genome shotgun (WGS) entry which is preliminary data.</text>
</comment>
<evidence type="ECO:0000313" key="1">
    <source>
        <dbReference type="EMBL" id="MCO7546129.1"/>
    </source>
</evidence>
<proteinExistence type="predicted"/>
<dbReference type="AlphaFoldDB" id="A0AA42BFC6"/>
<sequence length="95" mass="10949">MSERTYPYKAWVLMPSFKIVEVELVECYGSWGRYMEWDKASSGKSYNVDRDLYPTKAAAIAAGRKKIDEQQADIAKRLERINKRIAALDKAERTA</sequence>
<dbReference type="RefSeq" id="WP_253163887.1">
    <property type="nucleotide sequence ID" value="NZ_JAMYBS010000020.1"/>
</dbReference>
<name>A0AA42BFC6_9GAMM</name>
<protein>
    <submittedName>
        <fullName evidence="1">Uncharacterized protein</fullName>
    </submittedName>
</protein>
<gene>
    <name evidence="1" type="ORF">NJF43_15330</name>
</gene>